<dbReference type="Gene3D" id="1.20.1260.140">
    <property type="entry name" value="Alternative oxidase"/>
    <property type="match status" value="1"/>
</dbReference>
<evidence type="ECO:0000256" key="8">
    <source>
        <dbReference type="ARBA" id="ARBA00022982"/>
    </source>
</evidence>
<dbReference type="AlphaFoldDB" id="A0A192ZJ66"/>
<organism evidence="13">
    <name type="scientific">Stygiella incarcerata</name>
    <dbReference type="NCBI Taxonomy" id="1712417"/>
    <lineage>
        <taxon>Eukaryota</taxon>
        <taxon>Discoba</taxon>
        <taxon>Jakobida</taxon>
        <taxon>Andalucina</taxon>
        <taxon>Stygiellidae</taxon>
        <taxon>Stygiella</taxon>
    </lineage>
</organism>
<keyword evidence="9" id="KW-1133">Transmembrane helix</keyword>
<gene>
    <name evidence="13" type="primary">AOX</name>
</gene>
<keyword evidence="12" id="KW-0472">Membrane</keyword>
<comment type="cofactor">
    <cofactor evidence="1">
        <name>Fe cation</name>
        <dbReference type="ChEBI" id="CHEBI:24875"/>
    </cofactor>
</comment>
<keyword evidence="8" id="KW-0249">Electron transport</keyword>
<protein>
    <submittedName>
        <fullName evidence="13">Alternative oxidase</fullName>
    </submittedName>
</protein>
<evidence type="ECO:0000256" key="1">
    <source>
        <dbReference type="ARBA" id="ARBA00001962"/>
    </source>
</evidence>
<evidence type="ECO:0000256" key="12">
    <source>
        <dbReference type="ARBA" id="ARBA00023136"/>
    </source>
</evidence>
<dbReference type="GO" id="GO:0009916">
    <property type="term" value="F:alternative oxidase activity"/>
    <property type="evidence" value="ECO:0007669"/>
    <property type="project" value="InterPro"/>
</dbReference>
<evidence type="ECO:0000256" key="6">
    <source>
        <dbReference type="ARBA" id="ARBA00022692"/>
    </source>
</evidence>
<evidence type="ECO:0000256" key="9">
    <source>
        <dbReference type="ARBA" id="ARBA00022989"/>
    </source>
</evidence>
<evidence type="ECO:0000313" key="13">
    <source>
        <dbReference type="EMBL" id="ANM86751.1"/>
    </source>
</evidence>
<dbReference type="InterPro" id="IPR038659">
    <property type="entry name" value="AOX_sf"/>
</dbReference>
<sequence>MISRFILPHSKSVFIGTSHASTFGSRLLSLWKGNELEPIPAFGGYKNEHVLDLHRQPASIRDKIAKAMVTMFKVPTDWFFGKRLAHRAVVIETVAAVPGLVGGLFVHLKSLRRIRHDHGWTNTLLQEAENEKLHLMTFREIAKPNIVDKLFIRAAQISFFGIYTMVYAISPATAHRMIGYIEEEAIHSYSHFIREVEAGNIPNVPAPKIAIQYWNLDEKAKLKDLLFAIRDDEMEHRDVNHNFADQILNNPSSTPHGP</sequence>
<dbReference type="GO" id="GO:0016020">
    <property type="term" value="C:membrane"/>
    <property type="evidence" value="ECO:0007669"/>
    <property type="project" value="UniProtKB-SubCell"/>
</dbReference>
<keyword evidence="4" id="KW-0813">Transport</keyword>
<comment type="similarity">
    <text evidence="3">Belongs to the alternative oxidase family.</text>
</comment>
<evidence type="ECO:0000256" key="3">
    <source>
        <dbReference type="ARBA" id="ARBA00008388"/>
    </source>
</evidence>
<dbReference type="GO" id="GO:0046872">
    <property type="term" value="F:metal ion binding"/>
    <property type="evidence" value="ECO:0007669"/>
    <property type="project" value="UniProtKB-KW"/>
</dbReference>
<comment type="subcellular location">
    <subcellularLocation>
        <location evidence="2">Membrane</location>
    </subcellularLocation>
</comment>
<proteinExistence type="evidence at transcript level"/>
<dbReference type="GO" id="GO:0010230">
    <property type="term" value="P:alternative respiration"/>
    <property type="evidence" value="ECO:0007669"/>
    <property type="project" value="TreeGrafter"/>
</dbReference>
<evidence type="ECO:0000256" key="4">
    <source>
        <dbReference type="ARBA" id="ARBA00022448"/>
    </source>
</evidence>
<evidence type="ECO:0000256" key="7">
    <source>
        <dbReference type="ARBA" id="ARBA00022723"/>
    </source>
</evidence>
<keyword evidence="11" id="KW-0408">Iron</keyword>
<dbReference type="Pfam" id="PF01786">
    <property type="entry name" value="AOX"/>
    <property type="match status" value="1"/>
</dbReference>
<evidence type="ECO:0000256" key="5">
    <source>
        <dbReference type="ARBA" id="ARBA00022660"/>
    </source>
</evidence>
<keyword evidence="10" id="KW-0560">Oxidoreductase</keyword>
<keyword evidence="5" id="KW-0679">Respiratory chain</keyword>
<dbReference type="PANTHER" id="PTHR31803:SF3">
    <property type="entry name" value="ALTERNATIVE OXIDASE"/>
    <property type="match status" value="1"/>
</dbReference>
<name>A0A192ZJ66_9EUKA</name>
<dbReference type="GO" id="GO:0005739">
    <property type="term" value="C:mitochondrion"/>
    <property type="evidence" value="ECO:0007669"/>
    <property type="project" value="TreeGrafter"/>
</dbReference>
<evidence type="ECO:0000256" key="2">
    <source>
        <dbReference type="ARBA" id="ARBA00004370"/>
    </source>
</evidence>
<evidence type="ECO:0000256" key="10">
    <source>
        <dbReference type="ARBA" id="ARBA00023002"/>
    </source>
</evidence>
<evidence type="ECO:0000256" key="11">
    <source>
        <dbReference type="ARBA" id="ARBA00023004"/>
    </source>
</evidence>
<dbReference type="InterPro" id="IPR002680">
    <property type="entry name" value="AOX"/>
</dbReference>
<keyword evidence="6" id="KW-0812">Transmembrane</keyword>
<reference evidence="13" key="1">
    <citation type="journal article" date="2016" name="Mol. Biol. Evol.">
        <title>Novel hydrogenosomes in the microaerophilic jakobid Stygiella incarcerata.</title>
        <authorList>
            <person name="Leger M.M."/>
            <person name="Eme L."/>
            <person name="Hug L.A."/>
            <person name="Roger A.J."/>
        </authorList>
    </citation>
    <scope>NUCLEOTIDE SEQUENCE</scope>
</reference>
<dbReference type="EMBL" id="KT984531">
    <property type="protein sequence ID" value="ANM86751.1"/>
    <property type="molecule type" value="mRNA"/>
</dbReference>
<dbReference type="PANTHER" id="PTHR31803">
    <property type="entry name" value="ALTERNATIVE OXIDASE"/>
    <property type="match status" value="1"/>
</dbReference>
<keyword evidence="7" id="KW-0479">Metal-binding</keyword>
<accession>A0A192ZJ66</accession>